<keyword evidence="8" id="KW-1185">Reference proteome</keyword>
<evidence type="ECO:0000256" key="2">
    <source>
        <dbReference type="ARBA" id="ARBA00022729"/>
    </source>
</evidence>
<dbReference type="SUPFAM" id="SSF51445">
    <property type="entry name" value="(Trans)glycosidases"/>
    <property type="match status" value="1"/>
</dbReference>
<dbReference type="Gene3D" id="3.20.20.70">
    <property type="entry name" value="Aldolase class I"/>
    <property type="match status" value="1"/>
</dbReference>
<evidence type="ECO:0000313" key="7">
    <source>
        <dbReference type="EMBL" id="QGH36570.1"/>
    </source>
</evidence>
<keyword evidence="3 5" id="KW-0378">Hydrolase</keyword>
<reference evidence="7 8" key="1">
    <citation type="submission" date="2019-11" db="EMBL/GenBank/DDBJ databases">
        <title>Gracilibacillus salitolerans sp. nov., a moderate halophile isolated from a saline soil in northwest China.</title>
        <authorList>
            <person name="Gan L."/>
        </authorList>
    </citation>
    <scope>NUCLEOTIDE SEQUENCE [LARGE SCALE GENOMIC DNA]</scope>
    <source>
        <strain evidence="7 8">SCU50</strain>
    </source>
</reference>
<dbReference type="GO" id="GO:0005975">
    <property type="term" value="P:carbohydrate metabolic process"/>
    <property type="evidence" value="ECO:0007669"/>
    <property type="project" value="InterPro"/>
</dbReference>
<keyword evidence="4 5" id="KW-0326">Glycosidase</keyword>
<dbReference type="InterPro" id="IPR013785">
    <property type="entry name" value="Aldolase_TIM"/>
</dbReference>
<name>A0A5Q2TSD4_9BACI</name>
<dbReference type="Proteomes" id="UP000339690">
    <property type="component" value="Chromosome"/>
</dbReference>
<evidence type="ECO:0000256" key="3">
    <source>
        <dbReference type="ARBA" id="ARBA00022801"/>
    </source>
</evidence>
<evidence type="ECO:0000256" key="4">
    <source>
        <dbReference type="ARBA" id="ARBA00023295"/>
    </source>
</evidence>
<dbReference type="SUPFAM" id="SSF51011">
    <property type="entry name" value="Glycosyl hydrolase domain"/>
    <property type="match status" value="1"/>
</dbReference>
<dbReference type="InterPro" id="IPR002241">
    <property type="entry name" value="Glyco_hydro_27"/>
</dbReference>
<dbReference type="EC" id="3.2.1.22" evidence="5"/>
<keyword evidence="2" id="KW-0732">Signal</keyword>
<evidence type="ECO:0000256" key="1">
    <source>
        <dbReference type="ARBA" id="ARBA00009743"/>
    </source>
</evidence>
<gene>
    <name evidence="7" type="ORF">GI584_22055</name>
</gene>
<dbReference type="AlphaFoldDB" id="A0A5Q2TSD4"/>
<feature type="domain" description="Alpha galactosidase C-terminal" evidence="6">
    <location>
        <begin position="352"/>
        <end position="426"/>
    </location>
</feature>
<dbReference type="Gene3D" id="2.60.40.1180">
    <property type="entry name" value="Golgi alpha-mannosidase II"/>
    <property type="match status" value="1"/>
</dbReference>
<dbReference type="GO" id="GO:0004557">
    <property type="term" value="F:alpha-galactosidase activity"/>
    <property type="evidence" value="ECO:0007669"/>
    <property type="project" value="UniProtKB-EC"/>
</dbReference>
<accession>A0A5Q2TSD4</accession>
<dbReference type="PANTHER" id="PTHR11452">
    <property type="entry name" value="ALPHA-GALACTOSIDASE/ALPHA-N-ACETYLGALACTOSAMINIDASE"/>
    <property type="match status" value="1"/>
</dbReference>
<dbReference type="RefSeq" id="WP_100358742.1">
    <property type="nucleotide sequence ID" value="NZ_CP045915.1"/>
</dbReference>
<evidence type="ECO:0000256" key="5">
    <source>
        <dbReference type="RuleBase" id="RU361168"/>
    </source>
</evidence>
<protein>
    <recommendedName>
        <fullName evidence="5">Alpha-galactosidase</fullName>
        <ecNumber evidence="5">3.2.1.22</ecNumber>
    </recommendedName>
    <alternativeName>
        <fullName evidence="5">Melibiase</fullName>
    </alternativeName>
</protein>
<evidence type="ECO:0000259" key="6">
    <source>
        <dbReference type="Pfam" id="PF17801"/>
    </source>
</evidence>
<comment type="similarity">
    <text evidence="1 5">Belongs to the glycosyl hydrolase 27 family.</text>
</comment>
<dbReference type="CDD" id="cd14792">
    <property type="entry name" value="GH27"/>
    <property type="match status" value="1"/>
</dbReference>
<dbReference type="Pfam" id="PF17801">
    <property type="entry name" value="Melibiase_C"/>
    <property type="match status" value="1"/>
</dbReference>
<dbReference type="InterPro" id="IPR017853">
    <property type="entry name" value="GH"/>
</dbReference>
<comment type="catalytic activity">
    <reaction evidence="5">
        <text>Hydrolysis of terminal, non-reducing alpha-D-galactose residues in alpha-D-galactosides, including galactose oligosaccharides, galactomannans and galactolipids.</text>
        <dbReference type="EC" id="3.2.1.22"/>
    </reaction>
</comment>
<dbReference type="Pfam" id="PF16499">
    <property type="entry name" value="Melibiase_2"/>
    <property type="match status" value="2"/>
</dbReference>
<dbReference type="EMBL" id="CP045915">
    <property type="protein sequence ID" value="QGH36570.1"/>
    <property type="molecule type" value="Genomic_DNA"/>
</dbReference>
<dbReference type="PRINTS" id="PR00740">
    <property type="entry name" value="GLHYDRLASE27"/>
</dbReference>
<dbReference type="KEGG" id="grc:GI584_22055"/>
<sequence>MKHHQYAVTPPMGWNSWDCYGATVREEEVQGNADYMAEHLKPFGWEYIVVDIQWSESGAISSAYRPFVPLEMDEYSRLIPAENRFPSAKNNQGFKPLADYVHQLGLKFGIHIMRGIPRQAVHQNTKILGTEKRARDIAKPNSICPWNTDMYGVDHRKEGAQEYYDSLFQLYADWGVDFIKVDDIADSKLYGIHAEEIKMIRKAIDKCGRPMVLSLSPGPATLEYASFLEENANMWRMTDDFWDIWDLLYDMFERCYKWSKNIGPGFWPDADMLPLGHIGIRSVDGGASDRYTRFTKEEQVTMMTLWSIFRSPLMFGGELRDNDDWTLSLLTNQEVLEVHRNGCGARQVYRDNDRVVWSSFGDEQTVYVALFNIADQQQTIEVTINDLGITNNQVELRDVWEQQDVGTITESITYDLAPHASKLLKITDANIKNCHKVTRLNL</sequence>
<dbReference type="InterPro" id="IPR041233">
    <property type="entry name" value="Melibiase_C"/>
</dbReference>
<proteinExistence type="inferred from homology"/>
<dbReference type="InterPro" id="IPR013780">
    <property type="entry name" value="Glyco_hydro_b"/>
</dbReference>
<keyword evidence="5" id="KW-1015">Disulfide bond</keyword>
<dbReference type="PANTHER" id="PTHR11452:SF42">
    <property type="entry name" value="ALPHA-GALACTOSIDASE"/>
    <property type="match status" value="1"/>
</dbReference>
<evidence type="ECO:0000313" key="8">
    <source>
        <dbReference type="Proteomes" id="UP000339690"/>
    </source>
</evidence>
<organism evidence="7 8">
    <name type="scientific">Gracilibacillus salitolerans</name>
    <dbReference type="NCBI Taxonomy" id="2663022"/>
    <lineage>
        <taxon>Bacteria</taxon>
        <taxon>Bacillati</taxon>
        <taxon>Bacillota</taxon>
        <taxon>Bacilli</taxon>
        <taxon>Bacillales</taxon>
        <taxon>Bacillaceae</taxon>
        <taxon>Gracilibacillus</taxon>
    </lineage>
</organism>